<dbReference type="InterPro" id="IPR017871">
    <property type="entry name" value="ABC_transporter-like_CS"/>
</dbReference>
<evidence type="ECO:0000313" key="5">
    <source>
        <dbReference type="EMBL" id="WCR06374.1"/>
    </source>
</evidence>
<evidence type="ECO:0000256" key="3">
    <source>
        <dbReference type="ARBA" id="ARBA00022840"/>
    </source>
</evidence>
<dbReference type="Proteomes" id="UP001219349">
    <property type="component" value="Chromosome"/>
</dbReference>
<dbReference type="Pfam" id="PF00005">
    <property type="entry name" value="ABC_tran"/>
    <property type="match status" value="1"/>
</dbReference>
<reference evidence="5 6" key="1">
    <citation type="submission" date="2021-01" db="EMBL/GenBank/DDBJ databases">
        <title>Biogeographic distribution of Paracoccus.</title>
        <authorList>
            <person name="Hollensteiner J."/>
            <person name="Leineberger J."/>
            <person name="Brinkhoff T."/>
            <person name="Daniel R."/>
        </authorList>
    </citation>
    <scope>NUCLEOTIDE SEQUENCE [LARGE SCALE GENOMIC DNA]</scope>
    <source>
        <strain evidence="5 6">KCTC 22803</strain>
    </source>
</reference>
<dbReference type="SUPFAM" id="SSF52540">
    <property type="entry name" value="P-loop containing nucleoside triphosphate hydrolases"/>
    <property type="match status" value="1"/>
</dbReference>
<accession>A0ABY7SH94</accession>
<dbReference type="InterPro" id="IPR003593">
    <property type="entry name" value="AAA+_ATPase"/>
</dbReference>
<dbReference type="Gene3D" id="3.40.50.300">
    <property type="entry name" value="P-loop containing nucleotide triphosphate hydrolases"/>
    <property type="match status" value="1"/>
</dbReference>
<proteinExistence type="predicted"/>
<dbReference type="EMBL" id="CP067136">
    <property type="protein sequence ID" value="WCR06374.1"/>
    <property type="molecule type" value="Genomic_DNA"/>
</dbReference>
<organism evidence="5 6">
    <name type="scientific">Paracoccus fistulariae</name>
    <dbReference type="NCBI Taxonomy" id="658446"/>
    <lineage>
        <taxon>Bacteria</taxon>
        <taxon>Pseudomonadati</taxon>
        <taxon>Pseudomonadota</taxon>
        <taxon>Alphaproteobacteria</taxon>
        <taxon>Rhodobacterales</taxon>
        <taxon>Paracoccaceae</taxon>
        <taxon>Paracoccus</taxon>
    </lineage>
</organism>
<gene>
    <name evidence="5" type="ORF">JHX87_12840</name>
</gene>
<name>A0ABY7SH94_9RHOB</name>
<keyword evidence="1" id="KW-0813">Transport</keyword>
<dbReference type="SMART" id="SM00382">
    <property type="entry name" value="AAA"/>
    <property type="match status" value="1"/>
</dbReference>
<dbReference type="InterPro" id="IPR027417">
    <property type="entry name" value="P-loop_NTPase"/>
</dbReference>
<dbReference type="Pfam" id="PF08402">
    <property type="entry name" value="TOBE_2"/>
    <property type="match status" value="1"/>
</dbReference>
<dbReference type="InterPro" id="IPR003439">
    <property type="entry name" value="ABC_transporter-like_ATP-bd"/>
</dbReference>
<evidence type="ECO:0000256" key="2">
    <source>
        <dbReference type="ARBA" id="ARBA00022741"/>
    </source>
</evidence>
<dbReference type="InterPro" id="IPR050093">
    <property type="entry name" value="ABC_SmlMolc_Importer"/>
</dbReference>
<dbReference type="PANTHER" id="PTHR42781:SF4">
    <property type="entry name" value="SPERMIDINE_PUTRESCINE IMPORT ATP-BINDING PROTEIN POTA"/>
    <property type="match status" value="1"/>
</dbReference>
<sequence length="341" mass="36729">MTADVHIKLAEHRFANFVALRDIDLAIAAGEFIVLLGPSGCGKSTLLSIIGGFLTPTSGEVLIGGADVTHVAPKNRPTTTMFQDYALFPHMSLRDNVGFGLRMRGIRRGMRHVRAEAMLDMVGLADKAGRKPHELSGGQRQRVALARALAVEPDVLLLDEPLGALDLKLRRQMQDELKAIQRRVGTTFVHVTHDQEEAMAIADRIVVMNQGRIEDCGTPEQVYLQPGSLFTADFMGEMNRIPVRPDGTGVTSPLGALAIPPAEGLLCLRPESIGLAGDFSLGPARLRDAVFFGSHHRCHFSPSAAPQMVLVAHLPQGTQPEPGAEVELFASHPVVLNEGAA</sequence>
<feature type="domain" description="ABC transporter" evidence="4">
    <location>
        <begin position="5"/>
        <end position="235"/>
    </location>
</feature>
<evidence type="ECO:0000259" key="4">
    <source>
        <dbReference type="PROSITE" id="PS50893"/>
    </source>
</evidence>
<dbReference type="GO" id="GO:0005524">
    <property type="term" value="F:ATP binding"/>
    <property type="evidence" value="ECO:0007669"/>
    <property type="project" value="UniProtKB-KW"/>
</dbReference>
<dbReference type="PROSITE" id="PS00211">
    <property type="entry name" value="ABC_TRANSPORTER_1"/>
    <property type="match status" value="1"/>
</dbReference>
<evidence type="ECO:0000313" key="6">
    <source>
        <dbReference type="Proteomes" id="UP001219349"/>
    </source>
</evidence>
<evidence type="ECO:0000256" key="1">
    <source>
        <dbReference type="ARBA" id="ARBA00022448"/>
    </source>
</evidence>
<dbReference type="PANTHER" id="PTHR42781">
    <property type="entry name" value="SPERMIDINE/PUTRESCINE IMPORT ATP-BINDING PROTEIN POTA"/>
    <property type="match status" value="1"/>
</dbReference>
<protein>
    <submittedName>
        <fullName evidence="5">ABC transporter ATP-binding protein</fullName>
    </submittedName>
</protein>
<dbReference type="RefSeq" id="WP_377776075.1">
    <property type="nucleotide sequence ID" value="NZ_CP067136.1"/>
</dbReference>
<keyword evidence="6" id="KW-1185">Reference proteome</keyword>
<keyword evidence="3 5" id="KW-0067">ATP-binding</keyword>
<dbReference type="InterPro" id="IPR013611">
    <property type="entry name" value="Transp-assoc_OB_typ2"/>
</dbReference>
<keyword evidence="2" id="KW-0547">Nucleotide-binding</keyword>
<dbReference type="PROSITE" id="PS50893">
    <property type="entry name" value="ABC_TRANSPORTER_2"/>
    <property type="match status" value="1"/>
</dbReference>